<name>A0A1H8Y4A1_9FIRM</name>
<keyword evidence="3" id="KW-1185">Reference proteome</keyword>
<dbReference type="PANTHER" id="PTHR43581:SF2">
    <property type="entry name" value="EXCINUCLEASE ATPASE SUBUNIT"/>
    <property type="match status" value="1"/>
</dbReference>
<reference evidence="2 3" key="1">
    <citation type="submission" date="2016-10" db="EMBL/GenBank/DDBJ databases">
        <authorList>
            <person name="de Groot N.N."/>
        </authorList>
    </citation>
    <scope>NUCLEOTIDE SEQUENCE [LARGE SCALE GENOMIC DNA]</scope>
    <source>
        <strain evidence="2 3">DSM 13305</strain>
    </source>
</reference>
<proteinExistence type="predicted"/>
<dbReference type="GO" id="GO:0016887">
    <property type="term" value="F:ATP hydrolysis activity"/>
    <property type="evidence" value="ECO:0007669"/>
    <property type="project" value="InterPro"/>
</dbReference>
<dbReference type="GO" id="GO:0005524">
    <property type="term" value="F:ATP binding"/>
    <property type="evidence" value="ECO:0007669"/>
    <property type="project" value="InterPro"/>
</dbReference>
<evidence type="ECO:0000313" key="2">
    <source>
        <dbReference type="EMBL" id="SEP46811.1"/>
    </source>
</evidence>
<sequence>MHDYIELEINQIKNLTNLRLELPLEKGLYAVVGTNGSGKSTLMLALSQLIRKSSLSKLSSLDYNQNSFVKFKFDGREDCWVYSQGFKRWEVKSHPSEIRLPGFYEGSIFYGTRFSDASIAESVLPELIQKNHIVDADSFIIEKLSIILHGDKEHYKKLKRIRNRKIADSFGFKGVPYFYETSRGIISQLAMSSGECMLITLLHFVYNVIIRGKISKDTKLIFLIDEVELAIHPGAINRLVSFMEELIREYNLTTVFSSHSAEIIRRINPRNIFQIENDEGNITINNPCYPSYAIRDLYVQDGFDYLILVEDKLAKKFVDRIILMNDLFCSKLIYVLPAGDWFSNLRLHSDLAKNNILGVGKKIISVLDGDIIEQANTKDEYKGLPKLFLPIKSVEKYLYSKIIRENDRAFIKYIGDKYFRVRGLAEIISDYRQNFEVEKDKNGKKLYDVLISNLNKNAILEDDFLTYFCDDLIKLLNTNKFKSQLEALL</sequence>
<dbReference type="InterPro" id="IPR051396">
    <property type="entry name" value="Bact_Antivir_Def_Nuclease"/>
</dbReference>
<dbReference type="EMBL" id="FODY01000041">
    <property type="protein sequence ID" value="SEP46811.1"/>
    <property type="molecule type" value="Genomic_DNA"/>
</dbReference>
<evidence type="ECO:0000259" key="1">
    <source>
        <dbReference type="Pfam" id="PF13304"/>
    </source>
</evidence>
<evidence type="ECO:0000313" key="3">
    <source>
        <dbReference type="Proteomes" id="UP000198847"/>
    </source>
</evidence>
<dbReference type="Pfam" id="PF13304">
    <property type="entry name" value="AAA_21"/>
    <property type="match status" value="1"/>
</dbReference>
<dbReference type="PANTHER" id="PTHR43581">
    <property type="entry name" value="ATP/GTP PHOSPHATASE"/>
    <property type="match status" value="1"/>
</dbReference>
<dbReference type="SUPFAM" id="SSF52540">
    <property type="entry name" value="P-loop containing nucleoside triphosphate hydrolases"/>
    <property type="match status" value="1"/>
</dbReference>
<gene>
    <name evidence="2" type="ORF">SAMN04490178_1419</name>
</gene>
<dbReference type="AlphaFoldDB" id="A0A1H8Y4A1"/>
<organism evidence="2 3">
    <name type="scientific">Propionispora vibrioides</name>
    <dbReference type="NCBI Taxonomy" id="112903"/>
    <lineage>
        <taxon>Bacteria</taxon>
        <taxon>Bacillati</taxon>
        <taxon>Bacillota</taxon>
        <taxon>Negativicutes</taxon>
        <taxon>Selenomonadales</taxon>
        <taxon>Sporomusaceae</taxon>
        <taxon>Propionispora</taxon>
    </lineage>
</organism>
<dbReference type="Gene3D" id="3.40.50.300">
    <property type="entry name" value="P-loop containing nucleotide triphosphate hydrolases"/>
    <property type="match status" value="2"/>
</dbReference>
<dbReference type="InterPro" id="IPR003959">
    <property type="entry name" value="ATPase_AAA_core"/>
</dbReference>
<dbReference type="Proteomes" id="UP000198847">
    <property type="component" value="Unassembled WGS sequence"/>
</dbReference>
<dbReference type="RefSeq" id="WP_177173699.1">
    <property type="nucleotide sequence ID" value="NZ_FODY01000041.1"/>
</dbReference>
<protein>
    <submittedName>
        <fullName evidence="2">AAA domain-containing protein, putative AbiEii toxin, Type IV TA system</fullName>
    </submittedName>
</protein>
<dbReference type="InterPro" id="IPR027417">
    <property type="entry name" value="P-loop_NTPase"/>
</dbReference>
<accession>A0A1H8Y4A1</accession>
<feature type="domain" description="ATPase AAA-type core" evidence="1">
    <location>
        <begin position="144"/>
        <end position="264"/>
    </location>
</feature>